<dbReference type="SUPFAM" id="SSF52833">
    <property type="entry name" value="Thioredoxin-like"/>
    <property type="match status" value="1"/>
</dbReference>
<dbReference type="CDD" id="cd02947">
    <property type="entry name" value="TRX_family"/>
    <property type="match status" value="1"/>
</dbReference>
<proteinExistence type="predicted"/>
<keyword evidence="3" id="KW-1185">Reference proteome</keyword>
<dbReference type="PROSITE" id="PS51352">
    <property type="entry name" value="THIOREDOXIN_2"/>
    <property type="match status" value="1"/>
</dbReference>
<dbReference type="RefSeq" id="WP_345327559.1">
    <property type="nucleotide sequence ID" value="NZ_BAABGA010000107.1"/>
</dbReference>
<reference evidence="3" key="1">
    <citation type="journal article" date="2019" name="Int. J. Syst. Evol. Microbiol.">
        <title>The Global Catalogue of Microorganisms (GCM) 10K type strain sequencing project: providing services to taxonomists for standard genome sequencing and annotation.</title>
        <authorList>
            <consortium name="The Broad Institute Genomics Platform"/>
            <consortium name="The Broad Institute Genome Sequencing Center for Infectious Disease"/>
            <person name="Wu L."/>
            <person name="Ma J."/>
        </authorList>
    </citation>
    <scope>NUCLEOTIDE SEQUENCE [LARGE SCALE GENOMIC DNA]</scope>
    <source>
        <strain evidence="3">JCM 17759</strain>
    </source>
</reference>
<organism evidence="2 3">
    <name type="scientific">Novipirellula rosea</name>
    <dbReference type="NCBI Taxonomy" id="1031540"/>
    <lineage>
        <taxon>Bacteria</taxon>
        <taxon>Pseudomonadati</taxon>
        <taxon>Planctomycetota</taxon>
        <taxon>Planctomycetia</taxon>
        <taxon>Pirellulales</taxon>
        <taxon>Pirellulaceae</taxon>
        <taxon>Novipirellula</taxon>
    </lineage>
</organism>
<dbReference type="PANTHER" id="PTHR45663:SF11">
    <property type="entry name" value="GEO12009P1"/>
    <property type="match status" value="1"/>
</dbReference>
<dbReference type="EMBL" id="BAABGA010000107">
    <property type="protein sequence ID" value="GAA4469805.1"/>
    <property type="molecule type" value="Genomic_DNA"/>
</dbReference>
<evidence type="ECO:0000259" key="1">
    <source>
        <dbReference type="PROSITE" id="PS51352"/>
    </source>
</evidence>
<protein>
    <recommendedName>
        <fullName evidence="1">Thioredoxin domain-containing protein</fullName>
    </recommendedName>
</protein>
<evidence type="ECO:0000313" key="2">
    <source>
        <dbReference type="EMBL" id="GAA4469805.1"/>
    </source>
</evidence>
<feature type="domain" description="Thioredoxin" evidence="1">
    <location>
        <begin position="39"/>
        <end position="151"/>
    </location>
</feature>
<dbReference type="PANTHER" id="PTHR45663">
    <property type="entry name" value="GEO12009P1"/>
    <property type="match status" value="1"/>
</dbReference>
<name>A0ABP8NQW4_9BACT</name>
<dbReference type="InterPro" id="IPR013766">
    <property type="entry name" value="Thioredoxin_domain"/>
</dbReference>
<dbReference type="Pfam" id="PF00085">
    <property type="entry name" value="Thioredoxin"/>
    <property type="match status" value="1"/>
</dbReference>
<dbReference type="Gene3D" id="3.40.30.10">
    <property type="entry name" value="Glutaredoxin"/>
    <property type="match status" value="1"/>
</dbReference>
<evidence type="ECO:0000313" key="3">
    <source>
        <dbReference type="Proteomes" id="UP001500840"/>
    </source>
</evidence>
<dbReference type="Proteomes" id="UP001500840">
    <property type="component" value="Unassembled WGS sequence"/>
</dbReference>
<gene>
    <name evidence="2" type="ORF">GCM10023156_62360</name>
</gene>
<dbReference type="InterPro" id="IPR036249">
    <property type="entry name" value="Thioredoxin-like_sf"/>
</dbReference>
<comment type="caution">
    <text evidence="2">The sequence shown here is derived from an EMBL/GenBank/DDBJ whole genome shotgun (WGS) entry which is preliminary data.</text>
</comment>
<accession>A0ABP8NQW4</accession>
<sequence>MQPETSFRASNPLLLIVVATLAFMQFGCGRRNSEINSEALHSKGLDPIQLIDANFQQEVIDSDIPVLVDMWAPWCQPCIAMKPTIRELAFDLSGQVKVAEFNIDENLFIKQKYNIDKYPTLLVFVDGVEVQRIIGLQSKADLLAALRDHTLFIGTGKP</sequence>